<sequence>MMSSTSSEGLKRRREEHQLAVQQYCDDPRRHRYPRIDAWSFAISGNPSYGASHDGRADAEGTQTDSCVHVSSSIRVNCGSSITTNTDRHLCPYAASAHPVSASLALSSAQSSSLPPPSCRSARRACGDSEMTLTLRSICIWVVRGDSSRRCSFLVQPTFVYTWHCSSTSCESAGEEQAGLEVQETVRCRVSSSTATRGNSANVMRTTAMNRTAPFAVGSPTAPGPATMSGLFGGSSSPLCHNEEASNPAVTSNISDDIFADGYSYEATQISRCRSIPTCLSGLEECASRLGSCTPALFVDCLIKCAQDEAAVALDDRHGWVHLYRGRHIATEAGRTRLLRDVFALGDFGTVSANSISSCDELPSLTICVFRKC</sequence>
<evidence type="ECO:0000313" key="1">
    <source>
        <dbReference type="EMBL" id="SYZ69435.1"/>
    </source>
</evidence>
<proteinExistence type="predicted"/>
<reference evidence="1 2" key="1">
    <citation type="submission" date="2018-09" db="EMBL/GenBank/DDBJ databases">
        <authorList>
            <person name="Peiro R."/>
            <person name="Begona"/>
            <person name="Cbmso G."/>
            <person name="Lopez M."/>
            <person name="Gonzalez S."/>
        </authorList>
    </citation>
    <scope>NUCLEOTIDE SEQUENCE [LARGE SCALE GENOMIC DNA]</scope>
</reference>
<accession>A0A3P3ZH69</accession>
<organism evidence="1 2">
    <name type="scientific">Leishmania braziliensis MHOM/BR/75/M2904</name>
    <dbReference type="NCBI Taxonomy" id="420245"/>
    <lineage>
        <taxon>Eukaryota</taxon>
        <taxon>Discoba</taxon>
        <taxon>Euglenozoa</taxon>
        <taxon>Kinetoplastea</taxon>
        <taxon>Metakinetoplastina</taxon>
        <taxon>Trypanosomatida</taxon>
        <taxon>Trypanosomatidae</taxon>
        <taxon>Leishmaniinae</taxon>
        <taxon>Leishmania</taxon>
        <taxon>Leishmania braziliensis species complex</taxon>
    </lineage>
</organism>
<dbReference type="Proteomes" id="UP000319462">
    <property type="component" value="Chromosome 34"/>
</dbReference>
<dbReference type="AlphaFoldDB" id="A0A3P3ZH69"/>
<evidence type="ECO:0000313" key="2">
    <source>
        <dbReference type="Proteomes" id="UP000319462"/>
    </source>
</evidence>
<dbReference type="EMBL" id="LS997633">
    <property type="protein sequence ID" value="SYZ69435.1"/>
    <property type="molecule type" value="Genomic_DNA"/>
</dbReference>
<name>A0A3P3ZH69_LEIBR</name>
<gene>
    <name evidence="1" type="ORF">LBRM2904_34.1400</name>
</gene>
<protein>
    <submittedName>
        <fullName evidence="1">Hypothetical_protein</fullName>
    </submittedName>
</protein>